<comment type="caution">
    <text evidence="2">The sequence shown here is derived from an EMBL/GenBank/DDBJ whole genome shotgun (WGS) entry which is preliminary data.</text>
</comment>
<proteinExistence type="predicted"/>
<sequence length="76" mass="8541">MLSVTNIEATSQDQPQLPPPKGSDNPLSQDPELLAEQREIEGMMENVSDDPTWDQEEREIMRDAAGDDQWMLAGKN</sequence>
<keyword evidence="3" id="KW-1185">Reference proteome</keyword>
<feature type="compositionally biased region" description="Polar residues" evidence="1">
    <location>
        <begin position="1"/>
        <end position="15"/>
    </location>
</feature>
<dbReference type="Proteomes" id="UP001627154">
    <property type="component" value="Unassembled WGS sequence"/>
</dbReference>
<evidence type="ECO:0000313" key="2">
    <source>
        <dbReference type="EMBL" id="KAL3393950.1"/>
    </source>
</evidence>
<dbReference type="AlphaFoldDB" id="A0ABD2WM61"/>
<reference evidence="2 3" key="1">
    <citation type="journal article" date="2024" name="bioRxiv">
        <title>A reference genome for Trichogramma kaykai: A tiny desert-dwelling parasitoid wasp with competing sex-ratio distorters.</title>
        <authorList>
            <person name="Culotta J."/>
            <person name="Lindsey A.R."/>
        </authorList>
    </citation>
    <scope>NUCLEOTIDE SEQUENCE [LARGE SCALE GENOMIC DNA]</scope>
    <source>
        <strain evidence="2 3">KSX58</strain>
    </source>
</reference>
<organism evidence="2 3">
    <name type="scientific">Trichogramma kaykai</name>
    <dbReference type="NCBI Taxonomy" id="54128"/>
    <lineage>
        <taxon>Eukaryota</taxon>
        <taxon>Metazoa</taxon>
        <taxon>Ecdysozoa</taxon>
        <taxon>Arthropoda</taxon>
        <taxon>Hexapoda</taxon>
        <taxon>Insecta</taxon>
        <taxon>Pterygota</taxon>
        <taxon>Neoptera</taxon>
        <taxon>Endopterygota</taxon>
        <taxon>Hymenoptera</taxon>
        <taxon>Apocrita</taxon>
        <taxon>Proctotrupomorpha</taxon>
        <taxon>Chalcidoidea</taxon>
        <taxon>Trichogrammatidae</taxon>
        <taxon>Trichogramma</taxon>
    </lineage>
</organism>
<gene>
    <name evidence="2" type="ORF">TKK_011799</name>
</gene>
<dbReference type="EMBL" id="JBJJXI010000095">
    <property type="protein sequence ID" value="KAL3393950.1"/>
    <property type="molecule type" value="Genomic_DNA"/>
</dbReference>
<protein>
    <submittedName>
        <fullName evidence="2">Uncharacterized protein</fullName>
    </submittedName>
</protein>
<evidence type="ECO:0000313" key="3">
    <source>
        <dbReference type="Proteomes" id="UP001627154"/>
    </source>
</evidence>
<feature type="region of interest" description="Disordered" evidence="1">
    <location>
        <begin position="1"/>
        <end position="33"/>
    </location>
</feature>
<accession>A0ABD2WM61</accession>
<name>A0ABD2WM61_9HYME</name>
<evidence type="ECO:0000256" key="1">
    <source>
        <dbReference type="SAM" id="MobiDB-lite"/>
    </source>
</evidence>